<evidence type="ECO:0000313" key="1">
    <source>
        <dbReference type="EMBL" id="SKC62481.1"/>
    </source>
</evidence>
<dbReference type="EMBL" id="FUZT01000004">
    <property type="protein sequence ID" value="SKC62481.1"/>
    <property type="molecule type" value="Genomic_DNA"/>
</dbReference>
<dbReference type="NCBIfam" id="TIGR01725">
    <property type="entry name" value="phge_HK97_gp10"/>
    <property type="match status" value="1"/>
</dbReference>
<gene>
    <name evidence="1" type="ORF">SAMN02194393_01759</name>
</gene>
<proteinExistence type="predicted"/>
<dbReference type="AlphaFoldDB" id="A0A1T5KFN9"/>
<dbReference type="InterPro" id="IPR010064">
    <property type="entry name" value="HK97-gp10_tail"/>
</dbReference>
<name>A0A1T5KFN9_9FIRM</name>
<dbReference type="OrthoDB" id="886754at2"/>
<reference evidence="1 2" key="1">
    <citation type="submission" date="2017-02" db="EMBL/GenBank/DDBJ databases">
        <authorList>
            <person name="Peterson S.W."/>
        </authorList>
    </citation>
    <scope>NUCLEOTIDE SEQUENCE [LARGE SCALE GENOMIC DNA]</scope>
    <source>
        <strain evidence="1 2">M1</strain>
    </source>
</reference>
<dbReference type="Proteomes" id="UP000190285">
    <property type="component" value="Unassembled WGS sequence"/>
</dbReference>
<organism evidence="1 2">
    <name type="scientific">Maledivibacter halophilus</name>
    <dbReference type="NCBI Taxonomy" id="36842"/>
    <lineage>
        <taxon>Bacteria</taxon>
        <taxon>Bacillati</taxon>
        <taxon>Bacillota</taxon>
        <taxon>Clostridia</taxon>
        <taxon>Peptostreptococcales</taxon>
        <taxon>Caminicellaceae</taxon>
        <taxon>Maledivibacter</taxon>
    </lineage>
</organism>
<sequence>MSIEIKGLKELMKNLESAPDVLKKAEQKITIEMAKPIRDDAQKNAPRSTYNKNHMADNIKISTMKYIEGAAIRKVEVKGHGFFYSYFVEYGTSKMEPQPFMTKAFLDNKDKIVKIAQKEVNKIMKKVAK</sequence>
<dbReference type="STRING" id="36842.SAMN02194393_01759"/>
<protein>
    <submittedName>
        <fullName evidence="1">Phage protein, HK97 gp10 family</fullName>
    </submittedName>
</protein>
<dbReference type="RefSeq" id="WP_079490941.1">
    <property type="nucleotide sequence ID" value="NZ_FUZT01000004.1"/>
</dbReference>
<accession>A0A1T5KFN9</accession>
<evidence type="ECO:0000313" key="2">
    <source>
        <dbReference type="Proteomes" id="UP000190285"/>
    </source>
</evidence>
<keyword evidence="2" id="KW-1185">Reference proteome</keyword>
<dbReference type="Pfam" id="PF04883">
    <property type="entry name" value="HK97-gp10_like"/>
    <property type="match status" value="1"/>
</dbReference>